<proteinExistence type="predicted"/>
<protein>
    <submittedName>
        <fullName evidence="1">Uncharacterized protein</fullName>
    </submittedName>
</protein>
<evidence type="ECO:0000313" key="1">
    <source>
        <dbReference type="EMBL" id="JAH84095.1"/>
    </source>
</evidence>
<accession>A0A0E9W3D7</accession>
<organism evidence="1">
    <name type="scientific">Anguilla anguilla</name>
    <name type="common">European freshwater eel</name>
    <name type="synonym">Muraena anguilla</name>
    <dbReference type="NCBI Taxonomy" id="7936"/>
    <lineage>
        <taxon>Eukaryota</taxon>
        <taxon>Metazoa</taxon>
        <taxon>Chordata</taxon>
        <taxon>Craniata</taxon>
        <taxon>Vertebrata</taxon>
        <taxon>Euteleostomi</taxon>
        <taxon>Actinopterygii</taxon>
        <taxon>Neopterygii</taxon>
        <taxon>Teleostei</taxon>
        <taxon>Anguilliformes</taxon>
        <taxon>Anguillidae</taxon>
        <taxon>Anguilla</taxon>
    </lineage>
</organism>
<dbReference type="EMBL" id="GBXM01024482">
    <property type="protein sequence ID" value="JAH84095.1"/>
    <property type="molecule type" value="Transcribed_RNA"/>
</dbReference>
<reference evidence="1" key="2">
    <citation type="journal article" date="2015" name="Fish Shellfish Immunol.">
        <title>Early steps in the European eel (Anguilla anguilla)-Vibrio vulnificus interaction in the gills: Role of the RtxA13 toxin.</title>
        <authorList>
            <person name="Callol A."/>
            <person name="Pajuelo D."/>
            <person name="Ebbesson L."/>
            <person name="Teles M."/>
            <person name="MacKenzie S."/>
            <person name="Amaro C."/>
        </authorList>
    </citation>
    <scope>NUCLEOTIDE SEQUENCE</scope>
</reference>
<sequence>MMRIFPPNSLKTYLLPETFLACRIQIYWKRPLKVIAQS</sequence>
<reference evidence="1" key="1">
    <citation type="submission" date="2014-11" db="EMBL/GenBank/DDBJ databases">
        <authorList>
            <person name="Amaro Gonzalez C."/>
        </authorList>
    </citation>
    <scope>NUCLEOTIDE SEQUENCE</scope>
</reference>
<dbReference type="AlphaFoldDB" id="A0A0E9W3D7"/>
<name>A0A0E9W3D7_ANGAN</name>